<keyword evidence="1" id="KW-0539">Nucleus</keyword>
<feature type="compositionally biased region" description="Low complexity" evidence="2">
    <location>
        <begin position="11"/>
        <end position="20"/>
    </location>
</feature>
<name>A0A445BJX7_ARAHY</name>
<keyword evidence="1" id="KW-0479">Metal-binding</keyword>
<evidence type="ECO:0000313" key="3">
    <source>
        <dbReference type="EMBL" id="RYR38972.1"/>
    </source>
</evidence>
<reference evidence="3 4" key="1">
    <citation type="submission" date="2019-01" db="EMBL/GenBank/DDBJ databases">
        <title>Sequencing of cultivated peanut Arachis hypogaea provides insights into genome evolution and oil improvement.</title>
        <authorList>
            <person name="Chen X."/>
        </authorList>
    </citation>
    <scope>NUCLEOTIDE SEQUENCE [LARGE SCALE GENOMIC DNA]</scope>
    <source>
        <strain evidence="4">cv. Fuhuasheng</strain>
        <tissue evidence="3">Leaves</tissue>
    </source>
</reference>
<dbReference type="Proteomes" id="UP000289738">
    <property type="component" value="Chromosome A09"/>
</dbReference>
<evidence type="ECO:0000313" key="4">
    <source>
        <dbReference type="Proteomes" id="UP000289738"/>
    </source>
</evidence>
<comment type="similarity">
    <text evidence="1">Belongs to the FHY3/FAR1 family.</text>
</comment>
<evidence type="ECO:0000256" key="2">
    <source>
        <dbReference type="SAM" id="MobiDB-lite"/>
    </source>
</evidence>
<gene>
    <name evidence="3" type="ORF">Ahy_A09g044332</name>
</gene>
<keyword evidence="1" id="KW-0862">Zinc</keyword>
<dbReference type="InterPro" id="IPR031052">
    <property type="entry name" value="FHY3/FAR1"/>
</dbReference>
<accession>A0A445BJX7</accession>
<comment type="subcellular location">
    <subcellularLocation>
        <location evidence="1">Nucleus</location>
    </subcellularLocation>
</comment>
<keyword evidence="1" id="KW-0863">Zinc-finger</keyword>
<keyword evidence="4" id="KW-1185">Reference proteome</keyword>
<dbReference type="GO" id="GO:0006355">
    <property type="term" value="P:regulation of DNA-templated transcription"/>
    <property type="evidence" value="ECO:0007669"/>
    <property type="project" value="UniProtKB-UniRule"/>
</dbReference>
<organism evidence="3 4">
    <name type="scientific">Arachis hypogaea</name>
    <name type="common">Peanut</name>
    <dbReference type="NCBI Taxonomy" id="3818"/>
    <lineage>
        <taxon>Eukaryota</taxon>
        <taxon>Viridiplantae</taxon>
        <taxon>Streptophyta</taxon>
        <taxon>Embryophyta</taxon>
        <taxon>Tracheophyta</taxon>
        <taxon>Spermatophyta</taxon>
        <taxon>Magnoliopsida</taxon>
        <taxon>eudicotyledons</taxon>
        <taxon>Gunneridae</taxon>
        <taxon>Pentapetalae</taxon>
        <taxon>rosids</taxon>
        <taxon>fabids</taxon>
        <taxon>Fabales</taxon>
        <taxon>Fabaceae</taxon>
        <taxon>Papilionoideae</taxon>
        <taxon>50 kb inversion clade</taxon>
        <taxon>dalbergioids sensu lato</taxon>
        <taxon>Dalbergieae</taxon>
        <taxon>Pterocarpus clade</taxon>
        <taxon>Arachis</taxon>
    </lineage>
</organism>
<dbReference type="PANTHER" id="PTHR31669:SF251">
    <property type="entry name" value="PROTEIN FAR1-RELATED SEQUENCE"/>
    <property type="match status" value="1"/>
</dbReference>
<dbReference type="GO" id="GO:0008270">
    <property type="term" value="F:zinc ion binding"/>
    <property type="evidence" value="ECO:0007669"/>
    <property type="project" value="UniProtKB-UniRule"/>
</dbReference>
<feature type="region of interest" description="Disordered" evidence="2">
    <location>
        <begin position="1"/>
        <end position="37"/>
    </location>
</feature>
<dbReference type="AlphaFoldDB" id="A0A445BJX7"/>
<dbReference type="PANTHER" id="PTHR31669">
    <property type="entry name" value="PROTEIN FAR1-RELATED SEQUENCE 10-RELATED"/>
    <property type="match status" value="1"/>
</dbReference>
<protein>
    <recommendedName>
        <fullName evidence="1">Protein FAR1-RELATED SEQUENCE</fullName>
    </recommendedName>
</protein>
<dbReference type="GO" id="GO:0005634">
    <property type="term" value="C:nucleus"/>
    <property type="evidence" value="ECO:0007669"/>
    <property type="project" value="UniProtKB-SubCell"/>
</dbReference>
<proteinExistence type="inferred from homology"/>
<dbReference type="EMBL" id="SDMP01000009">
    <property type="protein sequence ID" value="RYR38972.1"/>
    <property type="molecule type" value="Genomic_DNA"/>
</dbReference>
<comment type="caution">
    <text evidence="3">The sequence shown here is derived from an EMBL/GenBank/DDBJ whole genome shotgun (WGS) entry which is preliminary data.</text>
</comment>
<comment type="function">
    <text evidence="1">Putative transcription activator involved in regulating light control of development.</text>
</comment>
<sequence length="489" mass="55531">MQKLKHKAKSTQAKTQIQQEAKAEKEEADVEAKATAERRQLGRSVVAGACTNDGDALHGWVDRQLGLPFPMTHSTVAAEACMNGGDVFLCSQFWRRLVDRPTTMQVLDGGGSYGSGLLPSTGAPSLFLRYPLSLLVLGSEEPKSGDDGKKRRWRRAVKAETRENFENNWNGFVNTYCLEDNEWLQGMWNNCRYWVPVYLKGDFGARISSTQRSESVHFFFDKYLNPQTTLGGRKNFDSMNKVVPCCSFNSEIKERVSTILNWYLLPRWSKWIFKRHSTINNCYMVDHRLLHVKHYDRLQNYFIKVVEAVVCSKQYSNLLDNLLKEFHAWACEGEDRACEGEDLHDIFLLTFGTCAHLLRHVPSIYSKFFAVGFFAHLMSDNSTSLTAECGTHGPQVKPSGDPCEPVRPIFEGRFYDPVLPLEINYTPKIKYDLMESGCEVEVRVVEVAVGWSGVVVLRLRVVVAITVTGWDGLLMDQMWCVDDDGGTRM</sequence>
<evidence type="ECO:0000256" key="1">
    <source>
        <dbReference type="RuleBase" id="RU367018"/>
    </source>
</evidence>
<feature type="compositionally biased region" description="Basic and acidic residues" evidence="2">
    <location>
        <begin position="21"/>
        <end position="37"/>
    </location>
</feature>